<protein>
    <submittedName>
        <fullName evidence="1">Uncharacterized protein</fullName>
    </submittedName>
</protein>
<accession>A0A6C0LYR2</accession>
<evidence type="ECO:0000313" key="1">
    <source>
        <dbReference type="EMBL" id="QHU35168.1"/>
    </source>
</evidence>
<name>A0A6C0LYR2_9ZZZZ</name>
<organism evidence="1">
    <name type="scientific">viral metagenome</name>
    <dbReference type="NCBI Taxonomy" id="1070528"/>
    <lineage>
        <taxon>unclassified sequences</taxon>
        <taxon>metagenomes</taxon>
        <taxon>organismal metagenomes</taxon>
    </lineage>
</organism>
<dbReference type="AlphaFoldDB" id="A0A6C0LYR2"/>
<sequence>MRAFFIILSIILLLIIFSKKTTESFSLFSNPGKWFGEQVGDMVAEPIKKVWNGVSAPASFARDVLYNFSPNYTMMDRYLVKKNDWVRANKGMPPIIPSKVGPYIKFNFDNDKKEKKYSAGISSGSYGKSLLNTVA</sequence>
<dbReference type="EMBL" id="MN740584">
    <property type="protein sequence ID" value="QHU35168.1"/>
    <property type="molecule type" value="Genomic_DNA"/>
</dbReference>
<reference evidence="1" key="1">
    <citation type="journal article" date="2020" name="Nature">
        <title>Giant virus diversity and host interactions through global metagenomics.</title>
        <authorList>
            <person name="Schulz F."/>
            <person name="Roux S."/>
            <person name="Paez-Espino D."/>
            <person name="Jungbluth S."/>
            <person name="Walsh D.A."/>
            <person name="Denef V.J."/>
            <person name="McMahon K.D."/>
            <person name="Konstantinidis K.T."/>
            <person name="Eloe-Fadrosh E.A."/>
            <person name="Kyrpides N.C."/>
            <person name="Woyke T."/>
        </authorList>
    </citation>
    <scope>NUCLEOTIDE SEQUENCE</scope>
    <source>
        <strain evidence="1">GVMAG-S-1017745-26</strain>
    </source>
</reference>
<proteinExistence type="predicted"/>